<feature type="chain" id="PRO_5002044791" description="Secreted protein" evidence="2">
    <location>
        <begin position="18"/>
        <end position="63"/>
    </location>
</feature>
<dbReference type="EMBL" id="GBRH01217130">
    <property type="protein sequence ID" value="JAD80765.1"/>
    <property type="molecule type" value="Transcribed_RNA"/>
</dbReference>
<evidence type="ECO:0000256" key="1">
    <source>
        <dbReference type="SAM" id="MobiDB-lite"/>
    </source>
</evidence>
<reference evidence="3" key="2">
    <citation type="journal article" date="2015" name="Data Brief">
        <title>Shoot transcriptome of the giant reed, Arundo donax.</title>
        <authorList>
            <person name="Barrero R.A."/>
            <person name="Guerrero F.D."/>
            <person name="Moolhuijzen P."/>
            <person name="Goolsby J.A."/>
            <person name="Tidwell J."/>
            <person name="Bellgard S.E."/>
            <person name="Bellgard M.I."/>
        </authorList>
    </citation>
    <scope>NUCLEOTIDE SEQUENCE</scope>
    <source>
        <tissue evidence="3">Shoot tissue taken approximately 20 cm above the soil surface</tissue>
    </source>
</reference>
<feature type="region of interest" description="Disordered" evidence="1">
    <location>
        <begin position="22"/>
        <end position="63"/>
    </location>
</feature>
<keyword evidence="2" id="KW-0732">Signal</keyword>
<feature type="compositionally biased region" description="Basic residues" evidence="1">
    <location>
        <begin position="38"/>
        <end position="50"/>
    </location>
</feature>
<reference evidence="3" key="1">
    <citation type="submission" date="2014-09" db="EMBL/GenBank/DDBJ databases">
        <authorList>
            <person name="Magalhaes I.L.F."/>
            <person name="Oliveira U."/>
            <person name="Santos F.R."/>
            <person name="Vidigal T.H.D.A."/>
            <person name="Brescovit A.D."/>
            <person name="Santos A.J."/>
        </authorList>
    </citation>
    <scope>NUCLEOTIDE SEQUENCE</scope>
    <source>
        <tissue evidence="3">Shoot tissue taken approximately 20 cm above the soil surface</tissue>
    </source>
</reference>
<sequence length="63" mass="7125">MAAYRAFLSFSSIGAVAVEVEPSSPWPEQPWSSTTKNTRARTRSRRPRKRFIAERARTTTDPG</sequence>
<feature type="compositionally biased region" description="Basic and acidic residues" evidence="1">
    <location>
        <begin position="51"/>
        <end position="63"/>
    </location>
</feature>
<dbReference type="AlphaFoldDB" id="A0A0A9D546"/>
<accession>A0A0A9D546</accession>
<feature type="signal peptide" evidence="2">
    <location>
        <begin position="1"/>
        <end position="17"/>
    </location>
</feature>
<evidence type="ECO:0000313" key="3">
    <source>
        <dbReference type="EMBL" id="JAD80765.1"/>
    </source>
</evidence>
<organism evidence="3">
    <name type="scientific">Arundo donax</name>
    <name type="common">Giant reed</name>
    <name type="synonym">Donax arundinaceus</name>
    <dbReference type="NCBI Taxonomy" id="35708"/>
    <lineage>
        <taxon>Eukaryota</taxon>
        <taxon>Viridiplantae</taxon>
        <taxon>Streptophyta</taxon>
        <taxon>Embryophyta</taxon>
        <taxon>Tracheophyta</taxon>
        <taxon>Spermatophyta</taxon>
        <taxon>Magnoliopsida</taxon>
        <taxon>Liliopsida</taxon>
        <taxon>Poales</taxon>
        <taxon>Poaceae</taxon>
        <taxon>PACMAD clade</taxon>
        <taxon>Arundinoideae</taxon>
        <taxon>Arundineae</taxon>
        <taxon>Arundo</taxon>
    </lineage>
</organism>
<protein>
    <recommendedName>
        <fullName evidence="4">Secreted protein</fullName>
    </recommendedName>
</protein>
<name>A0A0A9D546_ARUDO</name>
<proteinExistence type="predicted"/>
<evidence type="ECO:0000256" key="2">
    <source>
        <dbReference type="SAM" id="SignalP"/>
    </source>
</evidence>
<evidence type="ECO:0008006" key="4">
    <source>
        <dbReference type="Google" id="ProtNLM"/>
    </source>
</evidence>